<organism evidence="8 9">
    <name type="scientific">Clytia hemisphaerica</name>
    <dbReference type="NCBI Taxonomy" id="252671"/>
    <lineage>
        <taxon>Eukaryota</taxon>
        <taxon>Metazoa</taxon>
        <taxon>Cnidaria</taxon>
        <taxon>Hydrozoa</taxon>
        <taxon>Hydroidolina</taxon>
        <taxon>Leptothecata</taxon>
        <taxon>Obeliida</taxon>
        <taxon>Clytiidae</taxon>
        <taxon>Clytia</taxon>
    </lineage>
</organism>
<dbReference type="InterPro" id="IPR004212">
    <property type="entry name" value="GTF2I"/>
</dbReference>
<evidence type="ECO:0000256" key="7">
    <source>
        <dbReference type="SAM" id="MobiDB-lite"/>
    </source>
</evidence>
<proteinExistence type="predicted"/>
<dbReference type="Gene3D" id="2.40.50.40">
    <property type="match status" value="1"/>
</dbReference>
<dbReference type="SUPFAM" id="SSF46689">
    <property type="entry name" value="Homeodomain-like"/>
    <property type="match status" value="1"/>
</dbReference>
<dbReference type="Pfam" id="PF02946">
    <property type="entry name" value="GTF2I"/>
    <property type="match status" value="1"/>
</dbReference>
<evidence type="ECO:0000256" key="2">
    <source>
        <dbReference type="ARBA" id="ARBA00022737"/>
    </source>
</evidence>
<sequence length="468" mass="54074">MSDKKRIKKTPEQIAILEDYYSRGMTSYGRDNNSALAMLAEVIAKTNLTIDQVKNWISYRNKPPQVKEKVNLRRQRGFDIFKSQYLKGNTNPTASIGDANNAWSNATEEEKTEFKNQALQKELPNFEDLSLEGQKKIVSSKMQKMENLAKELGEYGLDILIVEADKTRRGRKINAYGTSRAYDFWFSNDNLEWQFSAFMCGVESQEEKDQRPSATTRKEVRDMLNSKFRKQIGKRSTVPYKKIKDGIVEVRGLPMDFDFRNPSAYANWEMEIIKEHIEDISFIVKKNPQKKTSRFHPSGQCSDNIQPASDDIQPIHDDIQPTHGEFQPADDNIQPVDNSNHSIDVDAANHNKTRISKNETSKQPASKKLKVNLKRPQDYKFYKQLESHCKKLALSDTIPNESDKDVSLREVLEMASTDEGYVEYIEGHRSNLEGEDEYCVKWIGFPKTTWEKEIPEDDIFYYRASLSK</sequence>
<evidence type="ECO:0000256" key="6">
    <source>
        <dbReference type="ARBA" id="ARBA00023242"/>
    </source>
</evidence>
<feature type="region of interest" description="Disordered" evidence="7">
    <location>
        <begin position="320"/>
        <end position="365"/>
    </location>
</feature>
<dbReference type="InterPro" id="IPR016197">
    <property type="entry name" value="Chromo-like_dom_sf"/>
</dbReference>
<protein>
    <recommendedName>
        <fullName evidence="10">Chromo domain-containing protein</fullName>
    </recommendedName>
</protein>
<dbReference type="PROSITE" id="PS51139">
    <property type="entry name" value="GTF2I"/>
    <property type="match status" value="1"/>
</dbReference>
<dbReference type="GeneID" id="136801168"/>
<evidence type="ECO:0000256" key="3">
    <source>
        <dbReference type="ARBA" id="ARBA00023015"/>
    </source>
</evidence>
<keyword evidence="6" id="KW-0539">Nucleus</keyword>
<evidence type="ECO:0000256" key="5">
    <source>
        <dbReference type="ARBA" id="ARBA00023163"/>
    </source>
</evidence>
<accession>A0A7M5X4Y4</accession>
<dbReference type="Gene3D" id="1.10.10.60">
    <property type="entry name" value="Homeodomain-like"/>
    <property type="match status" value="1"/>
</dbReference>
<dbReference type="OrthoDB" id="5980237at2759"/>
<dbReference type="InterPro" id="IPR036647">
    <property type="entry name" value="GTF2I-like_rpt_sf"/>
</dbReference>
<keyword evidence="9" id="KW-1185">Reference proteome</keyword>
<dbReference type="SUPFAM" id="SSF54160">
    <property type="entry name" value="Chromo domain-like"/>
    <property type="match status" value="1"/>
</dbReference>
<keyword evidence="2" id="KW-0677">Repeat</keyword>
<evidence type="ECO:0000313" key="9">
    <source>
        <dbReference type="Proteomes" id="UP000594262"/>
    </source>
</evidence>
<name>A0A7M5X4Y4_9CNID</name>
<dbReference type="Proteomes" id="UP000594262">
    <property type="component" value="Unplaced"/>
</dbReference>
<dbReference type="Gene3D" id="3.90.1460.10">
    <property type="entry name" value="GTF2I-like"/>
    <property type="match status" value="1"/>
</dbReference>
<comment type="subcellular location">
    <subcellularLocation>
        <location evidence="1">Nucleus</location>
    </subcellularLocation>
</comment>
<dbReference type="CDD" id="cd00024">
    <property type="entry name" value="CD_CSD"/>
    <property type="match status" value="1"/>
</dbReference>
<evidence type="ECO:0000313" key="8">
    <source>
        <dbReference type="EnsemblMetazoa" id="CLYHEMP017615.1"/>
    </source>
</evidence>
<dbReference type="EnsemblMetazoa" id="CLYHEMT017615.1">
    <property type="protein sequence ID" value="CLYHEMP017615.1"/>
    <property type="gene ID" value="CLYHEMG017615"/>
</dbReference>
<keyword evidence="4" id="KW-0238">DNA-binding</keyword>
<dbReference type="GO" id="GO:0003677">
    <property type="term" value="F:DNA binding"/>
    <property type="evidence" value="ECO:0007669"/>
    <property type="project" value="UniProtKB-KW"/>
</dbReference>
<evidence type="ECO:0000256" key="4">
    <source>
        <dbReference type="ARBA" id="ARBA00023125"/>
    </source>
</evidence>
<keyword evidence="3" id="KW-0805">Transcription regulation</keyword>
<dbReference type="GO" id="GO:0005634">
    <property type="term" value="C:nucleus"/>
    <property type="evidence" value="ECO:0007669"/>
    <property type="project" value="UniProtKB-SubCell"/>
</dbReference>
<dbReference type="AlphaFoldDB" id="A0A7M5X4Y4"/>
<evidence type="ECO:0000256" key="1">
    <source>
        <dbReference type="ARBA" id="ARBA00004123"/>
    </source>
</evidence>
<dbReference type="InterPro" id="IPR001356">
    <property type="entry name" value="HD"/>
</dbReference>
<dbReference type="RefSeq" id="XP_066913902.1">
    <property type="nucleotide sequence ID" value="XM_067057801.1"/>
</dbReference>
<dbReference type="InterPro" id="IPR009057">
    <property type="entry name" value="Homeodomain-like_sf"/>
</dbReference>
<reference evidence="8" key="1">
    <citation type="submission" date="2021-01" db="UniProtKB">
        <authorList>
            <consortium name="EnsemblMetazoa"/>
        </authorList>
    </citation>
    <scope>IDENTIFICATION</scope>
</reference>
<keyword evidence="5" id="KW-0804">Transcription</keyword>
<dbReference type="CDD" id="cd00086">
    <property type="entry name" value="homeodomain"/>
    <property type="match status" value="1"/>
</dbReference>
<evidence type="ECO:0008006" key="10">
    <source>
        <dbReference type="Google" id="ProtNLM"/>
    </source>
</evidence>
<dbReference type="SUPFAM" id="SSF117773">
    <property type="entry name" value="GTF2I-like repeat"/>
    <property type="match status" value="1"/>
</dbReference>